<evidence type="ECO:0000313" key="4">
    <source>
        <dbReference type="EMBL" id="KAG8466455.1"/>
    </source>
</evidence>
<dbReference type="Gene3D" id="1.25.10.10">
    <property type="entry name" value="Leucine-rich Repeat Variant"/>
    <property type="match status" value="1"/>
</dbReference>
<accession>A0A8J5XR96</accession>
<dbReference type="SUPFAM" id="SSF52833">
    <property type="entry name" value="Thioredoxin-like"/>
    <property type="match status" value="1"/>
</dbReference>
<gene>
    <name evidence="4" type="ORF">KFE25_002211</name>
</gene>
<dbReference type="FunFam" id="3.40.30.10:FF:000245">
    <property type="entry name" value="Thioredoxin"/>
    <property type="match status" value="1"/>
</dbReference>
<evidence type="ECO:0000259" key="3">
    <source>
        <dbReference type="PROSITE" id="PS51396"/>
    </source>
</evidence>
<dbReference type="CDD" id="cd02947">
    <property type="entry name" value="TRX_family"/>
    <property type="match status" value="1"/>
</dbReference>
<name>A0A8J5XR96_DIALT</name>
<dbReference type="InterPro" id="IPR013535">
    <property type="entry name" value="PUL_dom"/>
</dbReference>
<dbReference type="PROSITE" id="PS51352">
    <property type="entry name" value="THIOREDOXIN_2"/>
    <property type="match status" value="1"/>
</dbReference>
<evidence type="ECO:0008006" key="6">
    <source>
        <dbReference type="Google" id="ProtNLM"/>
    </source>
</evidence>
<dbReference type="PANTHER" id="PTHR46115">
    <property type="entry name" value="THIOREDOXIN-LIKE PROTEIN 1"/>
    <property type="match status" value="1"/>
</dbReference>
<sequence length="455" mass="46025">MADAEIARRLQEEEWGVAAPSSAVQAVRTSAEFVAHLAMAGRRKPVVVDFTATWCGPCAMVAPAFERLAAKHAARAVFLKVDVDDAQEVAQRANVRAMPTFHVYLGGEKVDEMTGADGARLATLVDAWVARAAAEADAAADAGAGGAGASTGVGGRAARRHAPVTAPLLFVEGSAAKIVAKLEELNARRQAAGGAAPAAAGGAGALGDELSGAQLEAVRALARRLAAQPPPPPSLPDPSARAAALALLQCVSCWPADDSFPAVDLLRLALLREGERVALVELGGELVRATLGVACGEGAPPAAQMLGLRLLANCCAHARTAAMLAPHREAIVERCGALRSSERAGTRLAAATVLLNLAVLAANAVGDFEARVQLVSSCAAALEERAAQPAAAAVDAVDSEAAYRLTVAGSTLCLADGECAALARALGMDEHARALGAGALGTGTPKLAEALGEDV</sequence>
<feature type="domain" description="PUL" evidence="3">
    <location>
        <begin position="160"/>
        <end position="455"/>
    </location>
</feature>
<organism evidence="4 5">
    <name type="scientific">Diacronema lutheri</name>
    <name type="common">Unicellular marine alga</name>
    <name type="synonym">Monochrysis lutheri</name>
    <dbReference type="NCBI Taxonomy" id="2081491"/>
    <lineage>
        <taxon>Eukaryota</taxon>
        <taxon>Haptista</taxon>
        <taxon>Haptophyta</taxon>
        <taxon>Pavlovophyceae</taxon>
        <taxon>Pavlovales</taxon>
        <taxon>Pavlovaceae</taxon>
        <taxon>Diacronema</taxon>
    </lineage>
</organism>
<dbReference type="InterPro" id="IPR036249">
    <property type="entry name" value="Thioredoxin-like_sf"/>
</dbReference>
<dbReference type="Pfam" id="PF00085">
    <property type="entry name" value="Thioredoxin"/>
    <property type="match status" value="1"/>
</dbReference>
<dbReference type="PROSITE" id="PS51396">
    <property type="entry name" value="PUL"/>
    <property type="match status" value="1"/>
</dbReference>
<dbReference type="PROSITE" id="PS00194">
    <property type="entry name" value="THIOREDOXIN_1"/>
    <property type="match status" value="1"/>
</dbReference>
<dbReference type="OMA" id="LLANCCA"/>
<evidence type="ECO:0000313" key="5">
    <source>
        <dbReference type="Proteomes" id="UP000751190"/>
    </source>
</evidence>
<dbReference type="InterPro" id="IPR017937">
    <property type="entry name" value="Thioredoxin_CS"/>
</dbReference>
<protein>
    <recommendedName>
        <fullName evidence="6">Thioredoxin domain-containing protein</fullName>
    </recommendedName>
</protein>
<feature type="domain" description="Thioredoxin" evidence="2">
    <location>
        <begin position="13"/>
        <end position="145"/>
    </location>
</feature>
<keyword evidence="5" id="KW-1185">Reference proteome</keyword>
<dbReference type="Proteomes" id="UP000751190">
    <property type="component" value="Unassembled WGS sequence"/>
</dbReference>
<reference evidence="4" key="1">
    <citation type="submission" date="2021-05" db="EMBL/GenBank/DDBJ databases">
        <title>The genome of the haptophyte Pavlova lutheri (Diacronema luteri, Pavlovales) - a model for lipid biosynthesis in eukaryotic algae.</title>
        <authorList>
            <person name="Hulatt C.J."/>
            <person name="Posewitz M.C."/>
        </authorList>
    </citation>
    <scope>NUCLEOTIDE SEQUENCE</scope>
    <source>
        <strain evidence="4">NIVA-4/92</strain>
    </source>
</reference>
<comment type="caution">
    <text evidence="4">The sequence shown here is derived from an EMBL/GenBank/DDBJ whole genome shotgun (WGS) entry which is preliminary data.</text>
</comment>
<proteinExistence type="predicted"/>
<dbReference type="AlphaFoldDB" id="A0A8J5XR96"/>
<evidence type="ECO:0000256" key="1">
    <source>
        <dbReference type="ARBA" id="ARBA00023157"/>
    </source>
</evidence>
<dbReference type="Pfam" id="PF08324">
    <property type="entry name" value="PUL"/>
    <property type="match status" value="1"/>
</dbReference>
<dbReference type="OrthoDB" id="10263751at2759"/>
<dbReference type="EMBL" id="JAGTXO010000008">
    <property type="protein sequence ID" value="KAG8466455.1"/>
    <property type="molecule type" value="Genomic_DNA"/>
</dbReference>
<dbReference type="InterPro" id="IPR011989">
    <property type="entry name" value="ARM-like"/>
</dbReference>
<dbReference type="InterPro" id="IPR013766">
    <property type="entry name" value="Thioredoxin_domain"/>
</dbReference>
<evidence type="ECO:0000259" key="2">
    <source>
        <dbReference type="PROSITE" id="PS51352"/>
    </source>
</evidence>
<dbReference type="Gene3D" id="3.40.30.10">
    <property type="entry name" value="Glutaredoxin"/>
    <property type="match status" value="1"/>
</dbReference>
<keyword evidence="1" id="KW-1015">Disulfide bond</keyword>